<reference evidence="1" key="1">
    <citation type="submission" date="2020-05" db="EMBL/GenBank/DDBJ databases">
        <authorList>
            <person name="Chiriac C."/>
            <person name="Salcher M."/>
            <person name="Ghai R."/>
            <person name="Kavagutti S V."/>
        </authorList>
    </citation>
    <scope>NUCLEOTIDE SEQUENCE</scope>
</reference>
<dbReference type="AlphaFoldDB" id="A0A6J7CS31"/>
<organism evidence="1">
    <name type="scientific">freshwater metagenome</name>
    <dbReference type="NCBI Taxonomy" id="449393"/>
    <lineage>
        <taxon>unclassified sequences</taxon>
        <taxon>metagenomes</taxon>
        <taxon>ecological metagenomes</taxon>
    </lineage>
</organism>
<dbReference type="Pfam" id="PF01263">
    <property type="entry name" value="Aldose_epim"/>
    <property type="match status" value="1"/>
</dbReference>
<dbReference type="InterPro" id="IPR008183">
    <property type="entry name" value="Aldose_1/G6P_1-epimerase"/>
</dbReference>
<evidence type="ECO:0000313" key="1">
    <source>
        <dbReference type="EMBL" id="CAB4859688.1"/>
    </source>
</evidence>
<name>A0A6J7CS31_9ZZZZ</name>
<dbReference type="Gene3D" id="2.70.98.10">
    <property type="match status" value="1"/>
</dbReference>
<dbReference type="InterPro" id="IPR014718">
    <property type="entry name" value="GH-type_carb-bd"/>
</dbReference>
<dbReference type="SUPFAM" id="SSF74650">
    <property type="entry name" value="Galactose mutarotase-like"/>
    <property type="match status" value="1"/>
</dbReference>
<proteinExistence type="predicted"/>
<dbReference type="GO" id="GO:0016853">
    <property type="term" value="F:isomerase activity"/>
    <property type="evidence" value="ECO:0007669"/>
    <property type="project" value="InterPro"/>
</dbReference>
<sequence>MPSRCNRQHTRADGQTVGVIELRAANVGCTIRPDDGGRLASLRVGRQQLLVEQGDVAAATGESDPMSWGSYPMAPWAGRVRHGRFVFEGSRHELPINLAPHSIHGTVFTRAWHVDVVNDDSTSATLSCALGPLWPFGGFATQTITLGPDRLDCVLSVTGAEHAMPVLLGWHPWFVKPMGADLRFAAMYQRDAEGIPTGVLVTPPTGPWDDCFIEPLAPITLHYDTCTITVTSDCSHWVVYDQPHHATCIEPQSGPPDAFNLGAEVLLPGQTLQRTMTIRW</sequence>
<protein>
    <submittedName>
        <fullName evidence="1">Unannotated protein</fullName>
    </submittedName>
</protein>
<dbReference type="GO" id="GO:0030246">
    <property type="term" value="F:carbohydrate binding"/>
    <property type="evidence" value="ECO:0007669"/>
    <property type="project" value="InterPro"/>
</dbReference>
<dbReference type="GO" id="GO:0005975">
    <property type="term" value="P:carbohydrate metabolic process"/>
    <property type="evidence" value="ECO:0007669"/>
    <property type="project" value="InterPro"/>
</dbReference>
<gene>
    <name evidence="1" type="ORF">UFOPK3376_00185</name>
</gene>
<dbReference type="EMBL" id="CAFBLP010000003">
    <property type="protein sequence ID" value="CAB4859688.1"/>
    <property type="molecule type" value="Genomic_DNA"/>
</dbReference>
<accession>A0A6J7CS31</accession>
<dbReference type="InterPro" id="IPR011013">
    <property type="entry name" value="Gal_mutarotase_sf_dom"/>
</dbReference>